<reference evidence="1 2" key="1">
    <citation type="journal article" date="2016" name="Nat. Commun.">
        <title>Thousands of microbial genomes shed light on interconnected biogeochemical processes in an aquifer system.</title>
        <authorList>
            <person name="Anantharaman K."/>
            <person name="Brown C.T."/>
            <person name="Hug L.A."/>
            <person name="Sharon I."/>
            <person name="Castelle C.J."/>
            <person name="Probst A.J."/>
            <person name="Thomas B.C."/>
            <person name="Singh A."/>
            <person name="Wilkins M.J."/>
            <person name="Karaoz U."/>
            <person name="Brodie E.L."/>
            <person name="Williams K.H."/>
            <person name="Hubbard S.S."/>
            <person name="Banfield J.F."/>
        </authorList>
    </citation>
    <scope>NUCLEOTIDE SEQUENCE [LARGE SCALE GENOMIC DNA]</scope>
</reference>
<name>A0A1G2G7L8_9BACT</name>
<organism evidence="1 2">
    <name type="scientific">Candidatus Ryanbacteria bacterium RIFCSPHIGHO2_01_FULL_48_27</name>
    <dbReference type="NCBI Taxonomy" id="1802115"/>
    <lineage>
        <taxon>Bacteria</taxon>
        <taxon>Candidatus Ryaniibacteriota</taxon>
    </lineage>
</organism>
<proteinExistence type="predicted"/>
<accession>A0A1G2G7L8</accession>
<dbReference type="PANTHER" id="PTHR39961:SF1">
    <property type="entry name" value="DUF458 DOMAIN-CONTAINING PROTEIN"/>
    <property type="match status" value="1"/>
</dbReference>
<comment type="caution">
    <text evidence="1">The sequence shown here is derived from an EMBL/GenBank/DDBJ whole genome shotgun (WGS) entry which is preliminary data.</text>
</comment>
<protein>
    <recommendedName>
        <fullName evidence="3">DUF458 domain-containing protein</fullName>
    </recommendedName>
</protein>
<gene>
    <name evidence="1" type="ORF">A2756_06220</name>
</gene>
<dbReference type="Pfam" id="PF04308">
    <property type="entry name" value="RNaseH_like"/>
    <property type="match status" value="1"/>
</dbReference>
<evidence type="ECO:0008006" key="3">
    <source>
        <dbReference type="Google" id="ProtNLM"/>
    </source>
</evidence>
<evidence type="ECO:0000313" key="1">
    <source>
        <dbReference type="EMBL" id="OGZ46249.1"/>
    </source>
</evidence>
<dbReference type="AlphaFoldDB" id="A0A1G2G7L8"/>
<dbReference type="STRING" id="1802115.A2756_06220"/>
<dbReference type="Proteomes" id="UP000177785">
    <property type="component" value="Unassembled WGS sequence"/>
</dbReference>
<dbReference type="InterPro" id="IPR007405">
    <property type="entry name" value="Phage_KVP40_Orf299"/>
</dbReference>
<evidence type="ECO:0000313" key="2">
    <source>
        <dbReference type="Proteomes" id="UP000177785"/>
    </source>
</evidence>
<dbReference type="PANTHER" id="PTHR39961">
    <property type="entry name" value="HYPOTHETICAL CYTOSOLIC PROTEIN"/>
    <property type="match status" value="1"/>
</dbReference>
<dbReference type="EMBL" id="MHNL01000001">
    <property type="protein sequence ID" value="OGZ46249.1"/>
    <property type="molecule type" value="Genomic_DNA"/>
</dbReference>
<sequence length="154" mass="17267">MDASGRVLDLDAVLGLVYDFVTKKPEAQYQIIVGTDSHASDEVSFVTAITVRRVGNGGIYFWTRSYKKQFPSLRDRMYAEAISSIMLAEELRGRLKDILHEDYFWNDQIHIDIGENGKTKDLIDGIVGMVRGYGFEAVIKPFAFGASAVADRHT</sequence>